<dbReference type="PANTHER" id="PTHR43464">
    <property type="entry name" value="METHYLTRANSFERASE"/>
    <property type="match status" value="1"/>
</dbReference>
<gene>
    <name evidence="5" type="ORF">E0E05_09515</name>
</gene>
<accession>A0A4P6V0F7</accession>
<evidence type="ECO:0000259" key="4">
    <source>
        <dbReference type="Pfam" id="PF08241"/>
    </source>
</evidence>
<feature type="domain" description="Methyltransferase type 11" evidence="4">
    <location>
        <begin position="70"/>
        <end position="162"/>
    </location>
</feature>
<dbReference type="GO" id="GO:0008757">
    <property type="term" value="F:S-adenosylmethionine-dependent methyltransferase activity"/>
    <property type="evidence" value="ECO:0007669"/>
    <property type="project" value="InterPro"/>
</dbReference>
<keyword evidence="3" id="KW-0949">S-adenosyl-L-methionine</keyword>
<dbReference type="EMBL" id="CP036532">
    <property type="protein sequence ID" value="QBK30812.1"/>
    <property type="molecule type" value="Genomic_DNA"/>
</dbReference>
<proteinExistence type="predicted"/>
<dbReference type="InterPro" id="IPR029063">
    <property type="entry name" value="SAM-dependent_MTases_sf"/>
</dbReference>
<dbReference type="GeneID" id="90767533"/>
<sequence>MTKKTSNTTGVTQGQIAADFDRITEDYEETINQALAFTGREHSFFINVKRDEILRQAQSHFGDVSALEVLDHGCGIGAYHEGLKGAFGSLHGVDVSERSIELARRKHSFVTYAHYDGRRLPYDDERFDIVFAICVMHHVPRSNWSDFVAEMARVLKKGGLALVFEHNPINPATQYIVKTCEIDKDAVLLWPGGLRRRFAGAGFEDIRTRTILSVPPVGRLLSAADGLLGRLPFGAQYYLAAVRPG</sequence>
<keyword evidence="1 5" id="KW-0489">Methyltransferase</keyword>
<name>A0A4P6V0F7_9HYPH</name>
<dbReference type="Pfam" id="PF08241">
    <property type="entry name" value="Methyltransf_11"/>
    <property type="match status" value="1"/>
</dbReference>
<organism evidence="5 6">
    <name type="scientific">Roseitalea porphyridii</name>
    <dbReference type="NCBI Taxonomy" id="1852022"/>
    <lineage>
        <taxon>Bacteria</taxon>
        <taxon>Pseudomonadati</taxon>
        <taxon>Pseudomonadota</taxon>
        <taxon>Alphaproteobacteria</taxon>
        <taxon>Hyphomicrobiales</taxon>
        <taxon>Ahrensiaceae</taxon>
        <taxon>Roseitalea</taxon>
    </lineage>
</organism>
<reference evidence="5 6" key="1">
    <citation type="journal article" date="2017" name="Int. J. Syst. Evol. Microbiol.">
        <title>Roseitalea porphyridii gen. nov., sp. nov., isolated from a red alga, and reclassification of Hoeflea suaedae Chung et al. 2013 as Pseudohoeflea suaedae gen. nov., comb. nov.</title>
        <authorList>
            <person name="Hyeon J.W."/>
            <person name="Jeong S.E."/>
            <person name="Baek K."/>
            <person name="Jeon C.O."/>
        </authorList>
    </citation>
    <scope>NUCLEOTIDE SEQUENCE [LARGE SCALE GENOMIC DNA]</scope>
    <source>
        <strain evidence="5 6">MA7-20</strain>
    </source>
</reference>
<evidence type="ECO:0000256" key="1">
    <source>
        <dbReference type="ARBA" id="ARBA00022603"/>
    </source>
</evidence>
<dbReference type="KEGG" id="rpod:E0E05_09515"/>
<dbReference type="AlphaFoldDB" id="A0A4P6V0F7"/>
<dbReference type="Proteomes" id="UP000293719">
    <property type="component" value="Chromosome"/>
</dbReference>
<dbReference type="PANTHER" id="PTHR43464:SF19">
    <property type="entry name" value="UBIQUINONE BIOSYNTHESIS O-METHYLTRANSFERASE, MITOCHONDRIAL"/>
    <property type="match status" value="1"/>
</dbReference>
<evidence type="ECO:0000256" key="3">
    <source>
        <dbReference type="ARBA" id="ARBA00022691"/>
    </source>
</evidence>
<keyword evidence="2 5" id="KW-0808">Transferase</keyword>
<evidence type="ECO:0000313" key="6">
    <source>
        <dbReference type="Proteomes" id="UP000293719"/>
    </source>
</evidence>
<evidence type="ECO:0000313" key="5">
    <source>
        <dbReference type="EMBL" id="QBK30812.1"/>
    </source>
</evidence>
<dbReference type="CDD" id="cd02440">
    <property type="entry name" value="AdoMet_MTases"/>
    <property type="match status" value="1"/>
</dbReference>
<dbReference type="GO" id="GO:0032259">
    <property type="term" value="P:methylation"/>
    <property type="evidence" value="ECO:0007669"/>
    <property type="project" value="UniProtKB-KW"/>
</dbReference>
<dbReference type="InterPro" id="IPR013216">
    <property type="entry name" value="Methyltransf_11"/>
</dbReference>
<dbReference type="Gene3D" id="3.40.50.150">
    <property type="entry name" value="Vaccinia Virus protein VP39"/>
    <property type="match status" value="1"/>
</dbReference>
<evidence type="ECO:0000256" key="2">
    <source>
        <dbReference type="ARBA" id="ARBA00022679"/>
    </source>
</evidence>
<keyword evidence="6" id="KW-1185">Reference proteome</keyword>
<dbReference type="SUPFAM" id="SSF53335">
    <property type="entry name" value="S-adenosyl-L-methionine-dependent methyltransferases"/>
    <property type="match status" value="1"/>
</dbReference>
<dbReference type="RefSeq" id="WP_131616496.1">
    <property type="nucleotide sequence ID" value="NZ_CP036532.1"/>
</dbReference>
<protein>
    <submittedName>
        <fullName evidence="5">Class I SAM-dependent methyltransferase</fullName>
    </submittedName>
</protein>
<dbReference type="OrthoDB" id="5449367at2"/>